<proteinExistence type="predicted"/>
<gene>
    <name evidence="1" type="ORF">THAOC_26328</name>
</gene>
<accession>K0RK62</accession>
<dbReference type="EMBL" id="AGNL01036343">
    <property type="protein sequence ID" value="EJK54113.1"/>
    <property type="molecule type" value="Genomic_DNA"/>
</dbReference>
<dbReference type="AlphaFoldDB" id="K0RK62"/>
<evidence type="ECO:0000313" key="1">
    <source>
        <dbReference type="EMBL" id="EJK54113.1"/>
    </source>
</evidence>
<reference evidence="1 2" key="1">
    <citation type="journal article" date="2012" name="Genome Biol.">
        <title>Genome and low-iron response of an oceanic diatom adapted to chronic iron limitation.</title>
        <authorList>
            <person name="Lommer M."/>
            <person name="Specht M."/>
            <person name="Roy A.S."/>
            <person name="Kraemer L."/>
            <person name="Andreson R."/>
            <person name="Gutowska M.A."/>
            <person name="Wolf J."/>
            <person name="Bergner S.V."/>
            <person name="Schilhabel M.B."/>
            <person name="Klostermeier U.C."/>
            <person name="Beiko R.G."/>
            <person name="Rosenstiel P."/>
            <person name="Hippler M."/>
            <person name="Laroche J."/>
        </authorList>
    </citation>
    <scope>NUCLEOTIDE SEQUENCE [LARGE SCALE GENOMIC DNA]</scope>
    <source>
        <strain evidence="1 2">CCMP1005</strain>
    </source>
</reference>
<sequence>MEAGGWAGENSVRSFGPNAICSGAYPICYAPEQIGFAPEQMALRTCPSQRHLFGRTGAKHARLMPRDLEDPIRRLDSRISQSHFSPCPVIQSRGNQVFLFLKPRRPGLLFETNPAVMNSILFLQAPPSPISTRDSQVRTVWTTCQACIGAQRHFYGRNAGL</sequence>
<keyword evidence="2" id="KW-1185">Reference proteome</keyword>
<evidence type="ECO:0000313" key="2">
    <source>
        <dbReference type="Proteomes" id="UP000266841"/>
    </source>
</evidence>
<dbReference type="Proteomes" id="UP000266841">
    <property type="component" value="Unassembled WGS sequence"/>
</dbReference>
<protein>
    <submittedName>
        <fullName evidence="1">Uncharacterized protein</fullName>
    </submittedName>
</protein>
<organism evidence="1 2">
    <name type="scientific">Thalassiosira oceanica</name>
    <name type="common">Marine diatom</name>
    <dbReference type="NCBI Taxonomy" id="159749"/>
    <lineage>
        <taxon>Eukaryota</taxon>
        <taxon>Sar</taxon>
        <taxon>Stramenopiles</taxon>
        <taxon>Ochrophyta</taxon>
        <taxon>Bacillariophyta</taxon>
        <taxon>Coscinodiscophyceae</taxon>
        <taxon>Thalassiosirophycidae</taxon>
        <taxon>Thalassiosirales</taxon>
        <taxon>Thalassiosiraceae</taxon>
        <taxon>Thalassiosira</taxon>
    </lineage>
</organism>
<comment type="caution">
    <text evidence="1">The sequence shown here is derived from an EMBL/GenBank/DDBJ whole genome shotgun (WGS) entry which is preliminary data.</text>
</comment>
<name>K0RK62_THAOC</name>